<proteinExistence type="predicted"/>
<organism evidence="2 3">
    <name type="scientific">Dreissena polymorpha</name>
    <name type="common">Zebra mussel</name>
    <name type="synonym">Mytilus polymorpha</name>
    <dbReference type="NCBI Taxonomy" id="45954"/>
    <lineage>
        <taxon>Eukaryota</taxon>
        <taxon>Metazoa</taxon>
        <taxon>Spiralia</taxon>
        <taxon>Lophotrochozoa</taxon>
        <taxon>Mollusca</taxon>
        <taxon>Bivalvia</taxon>
        <taxon>Autobranchia</taxon>
        <taxon>Heteroconchia</taxon>
        <taxon>Euheterodonta</taxon>
        <taxon>Imparidentia</taxon>
        <taxon>Neoheterodontei</taxon>
        <taxon>Myida</taxon>
        <taxon>Dreissenoidea</taxon>
        <taxon>Dreissenidae</taxon>
        <taxon>Dreissena</taxon>
    </lineage>
</organism>
<feature type="non-terminal residue" evidence="2">
    <location>
        <position position="1"/>
    </location>
</feature>
<evidence type="ECO:0000313" key="3">
    <source>
        <dbReference type="Proteomes" id="UP000828390"/>
    </source>
</evidence>
<protein>
    <submittedName>
        <fullName evidence="2">Uncharacterized protein</fullName>
    </submittedName>
</protein>
<evidence type="ECO:0000256" key="1">
    <source>
        <dbReference type="SAM" id="Phobius"/>
    </source>
</evidence>
<accession>A0A9D4IEQ4</accession>
<dbReference type="EMBL" id="JAIWYP010000009">
    <property type="protein sequence ID" value="KAH3772641.1"/>
    <property type="molecule type" value="Genomic_DNA"/>
</dbReference>
<dbReference type="AlphaFoldDB" id="A0A9D4IEQ4"/>
<keyword evidence="1" id="KW-0472">Membrane</keyword>
<dbReference type="Proteomes" id="UP000828390">
    <property type="component" value="Unassembled WGS sequence"/>
</dbReference>
<keyword evidence="3" id="KW-1185">Reference proteome</keyword>
<keyword evidence="1" id="KW-0812">Transmembrane</keyword>
<feature type="transmembrane region" description="Helical" evidence="1">
    <location>
        <begin position="103"/>
        <end position="122"/>
    </location>
</feature>
<comment type="caution">
    <text evidence="2">The sequence shown here is derived from an EMBL/GenBank/DDBJ whole genome shotgun (WGS) entry which is preliminary data.</text>
</comment>
<name>A0A9D4IEQ4_DREPO</name>
<feature type="transmembrane region" description="Helical" evidence="1">
    <location>
        <begin position="65"/>
        <end position="91"/>
    </location>
</feature>
<evidence type="ECO:0000313" key="2">
    <source>
        <dbReference type="EMBL" id="KAH3772641.1"/>
    </source>
</evidence>
<reference evidence="2" key="1">
    <citation type="journal article" date="2019" name="bioRxiv">
        <title>The Genome of the Zebra Mussel, Dreissena polymorpha: A Resource for Invasive Species Research.</title>
        <authorList>
            <person name="McCartney M.A."/>
            <person name="Auch B."/>
            <person name="Kono T."/>
            <person name="Mallez S."/>
            <person name="Zhang Y."/>
            <person name="Obille A."/>
            <person name="Becker A."/>
            <person name="Abrahante J.E."/>
            <person name="Garbe J."/>
            <person name="Badalamenti J.P."/>
            <person name="Herman A."/>
            <person name="Mangelson H."/>
            <person name="Liachko I."/>
            <person name="Sullivan S."/>
            <person name="Sone E.D."/>
            <person name="Koren S."/>
            <person name="Silverstein K.A.T."/>
            <person name="Beckman K.B."/>
            <person name="Gohl D.M."/>
        </authorList>
    </citation>
    <scope>NUCLEOTIDE SEQUENCE</scope>
    <source>
        <strain evidence="2">Duluth1</strain>
        <tissue evidence="2">Whole animal</tissue>
    </source>
</reference>
<keyword evidence="1" id="KW-1133">Transmembrane helix</keyword>
<reference evidence="2" key="2">
    <citation type="submission" date="2020-11" db="EMBL/GenBank/DDBJ databases">
        <authorList>
            <person name="McCartney M.A."/>
            <person name="Auch B."/>
            <person name="Kono T."/>
            <person name="Mallez S."/>
            <person name="Becker A."/>
            <person name="Gohl D.M."/>
            <person name="Silverstein K.A.T."/>
            <person name="Koren S."/>
            <person name="Bechman K.B."/>
            <person name="Herman A."/>
            <person name="Abrahante J.E."/>
            <person name="Garbe J."/>
        </authorList>
    </citation>
    <scope>NUCLEOTIDE SEQUENCE</scope>
    <source>
        <strain evidence="2">Duluth1</strain>
        <tissue evidence="2">Whole animal</tissue>
    </source>
</reference>
<gene>
    <name evidence="2" type="ORF">DPMN_173982</name>
</gene>
<sequence>MYLAQQGYVIENGQKQGGEDGALEKPRKPVADGMVIIDCGPYLRRCGLHKCIPKDSRTAWFVKDICGVICVIFTWLLVLYAEYVVMFIMLWPSPSAGYRWGNAILFNMLAFLAVASHARAMLTDP</sequence>